<dbReference type="AlphaFoldDB" id="A0A8C4FAT3"/>
<dbReference type="InterPro" id="IPR003877">
    <property type="entry name" value="SPRY_dom"/>
</dbReference>
<dbReference type="CDD" id="cd12893">
    <property type="entry name" value="SPRY_PRY_TRIM35"/>
    <property type="match status" value="1"/>
</dbReference>
<dbReference type="InterPro" id="IPR006574">
    <property type="entry name" value="PRY"/>
</dbReference>
<dbReference type="InterPro" id="IPR013320">
    <property type="entry name" value="ConA-like_dom_sf"/>
</dbReference>
<dbReference type="Ensembl" id="ENSDLAT00005033621.2">
    <property type="protein sequence ID" value="ENSDLAP00005031485.2"/>
    <property type="gene ID" value="ENSDLAG00005032101.1"/>
</dbReference>
<dbReference type="PANTHER" id="PTHR24103">
    <property type="entry name" value="E3 UBIQUITIN-PROTEIN LIGASE TRIM"/>
    <property type="match status" value="1"/>
</dbReference>
<dbReference type="InterPro" id="IPR050143">
    <property type="entry name" value="TRIM/RBCC"/>
</dbReference>
<dbReference type="Pfam" id="PF00622">
    <property type="entry name" value="SPRY"/>
    <property type="match status" value="1"/>
</dbReference>
<evidence type="ECO:0000259" key="1">
    <source>
        <dbReference type="PROSITE" id="PS50188"/>
    </source>
</evidence>
<dbReference type="SMART" id="SM00589">
    <property type="entry name" value="PRY"/>
    <property type="match status" value="1"/>
</dbReference>
<dbReference type="SMART" id="SM00449">
    <property type="entry name" value="SPRY"/>
    <property type="match status" value="1"/>
</dbReference>
<name>A0A8C4FAT3_DICLA</name>
<dbReference type="InterPro" id="IPR001870">
    <property type="entry name" value="B30.2/SPRY"/>
</dbReference>
<sequence>MTDLERVQQCPLLEDPQLLPGALIDEAKHLGNLTFNIWNKMKDMVSYTPVILDINTAGLRLILSEDLTSVRVGEKQMLPDNPERFHSYFSVLGSQGFNSGTHSWDVEVGDSTGWSLGVLSESVQRKGGLLSGLWVIWFYEGQYITGSQSEPSTNLVVQKNLQRIRVNLDWNRGQLSFSEPDTNTHIHTFTHTFTERMFPYITTLKEVKILPGNFSLTVEQSS</sequence>
<evidence type="ECO:0000313" key="2">
    <source>
        <dbReference type="Ensembl" id="ENSDLAP00005031485.2"/>
    </source>
</evidence>
<dbReference type="GeneTree" id="ENSGT00970000193381"/>
<dbReference type="InterPro" id="IPR043136">
    <property type="entry name" value="B30.2/SPRY_sf"/>
</dbReference>
<feature type="domain" description="B30.2/SPRY" evidence="1">
    <location>
        <begin position="30"/>
        <end position="219"/>
    </location>
</feature>
<reference evidence="2" key="1">
    <citation type="submission" date="2025-08" db="UniProtKB">
        <authorList>
            <consortium name="Ensembl"/>
        </authorList>
    </citation>
    <scope>IDENTIFICATION</scope>
</reference>
<reference evidence="2" key="2">
    <citation type="submission" date="2025-09" db="UniProtKB">
        <authorList>
            <consortium name="Ensembl"/>
        </authorList>
    </citation>
    <scope>IDENTIFICATION</scope>
</reference>
<accession>A0A8C4FAT3</accession>
<dbReference type="InterPro" id="IPR003879">
    <property type="entry name" value="Butyrophylin_SPRY"/>
</dbReference>
<keyword evidence="3" id="KW-1185">Reference proteome</keyword>
<dbReference type="Gene3D" id="2.60.120.920">
    <property type="match status" value="1"/>
</dbReference>
<dbReference type="Pfam" id="PF13765">
    <property type="entry name" value="PRY"/>
    <property type="match status" value="1"/>
</dbReference>
<dbReference type="PRINTS" id="PR01407">
    <property type="entry name" value="BUTYPHLNCDUF"/>
</dbReference>
<proteinExistence type="predicted"/>
<evidence type="ECO:0000313" key="3">
    <source>
        <dbReference type="Proteomes" id="UP000694389"/>
    </source>
</evidence>
<dbReference type="SUPFAM" id="SSF49899">
    <property type="entry name" value="Concanavalin A-like lectins/glucanases"/>
    <property type="match status" value="1"/>
</dbReference>
<dbReference type="Proteomes" id="UP000694389">
    <property type="component" value="Unassembled WGS sequence"/>
</dbReference>
<organism evidence="2 3">
    <name type="scientific">Dicentrarchus labrax</name>
    <name type="common">European seabass</name>
    <name type="synonym">Morone labrax</name>
    <dbReference type="NCBI Taxonomy" id="13489"/>
    <lineage>
        <taxon>Eukaryota</taxon>
        <taxon>Metazoa</taxon>
        <taxon>Chordata</taxon>
        <taxon>Craniata</taxon>
        <taxon>Vertebrata</taxon>
        <taxon>Euteleostomi</taxon>
        <taxon>Actinopterygii</taxon>
        <taxon>Neopterygii</taxon>
        <taxon>Teleostei</taxon>
        <taxon>Neoteleostei</taxon>
        <taxon>Acanthomorphata</taxon>
        <taxon>Eupercaria</taxon>
        <taxon>Moronidae</taxon>
        <taxon>Dicentrarchus</taxon>
    </lineage>
</organism>
<protein>
    <recommendedName>
        <fullName evidence="1">B30.2/SPRY domain-containing protein</fullName>
    </recommendedName>
</protein>
<dbReference type="PROSITE" id="PS50188">
    <property type="entry name" value="B302_SPRY"/>
    <property type="match status" value="1"/>
</dbReference>